<feature type="region of interest" description="Disordered" evidence="1">
    <location>
        <begin position="14"/>
        <end position="33"/>
    </location>
</feature>
<protein>
    <submittedName>
        <fullName evidence="2">Uncharacterized protein</fullName>
    </submittedName>
</protein>
<evidence type="ECO:0000313" key="2">
    <source>
        <dbReference type="EMBL" id="MPC10401.1"/>
    </source>
</evidence>
<reference evidence="2 3" key="1">
    <citation type="submission" date="2019-05" db="EMBL/GenBank/DDBJ databases">
        <title>Another draft genome of Portunus trituberculatus and its Hox gene families provides insights of decapod evolution.</title>
        <authorList>
            <person name="Jeong J.-H."/>
            <person name="Song I."/>
            <person name="Kim S."/>
            <person name="Choi T."/>
            <person name="Kim D."/>
            <person name="Ryu S."/>
            <person name="Kim W."/>
        </authorList>
    </citation>
    <scope>NUCLEOTIDE SEQUENCE [LARGE SCALE GENOMIC DNA]</scope>
    <source>
        <tissue evidence="2">Muscle</tissue>
    </source>
</reference>
<comment type="caution">
    <text evidence="2">The sequence shown here is derived from an EMBL/GenBank/DDBJ whole genome shotgun (WGS) entry which is preliminary data.</text>
</comment>
<gene>
    <name evidence="2" type="ORF">E2C01_003034</name>
</gene>
<dbReference type="Proteomes" id="UP000324222">
    <property type="component" value="Unassembled WGS sequence"/>
</dbReference>
<accession>A0A5B7CNP1</accession>
<dbReference type="EMBL" id="VSRR010000116">
    <property type="protein sequence ID" value="MPC10401.1"/>
    <property type="molecule type" value="Genomic_DNA"/>
</dbReference>
<evidence type="ECO:0000313" key="3">
    <source>
        <dbReference type="Proteomes" id="UP000324222"/>
    </source>
</evidence>
<proteinExistence type="predicted"/>
<sequence>MMVCETDVTREAHRDGASYEKRCGSEGRSRRGGAGTVAARLGTHSRSQIFMLARKVLHVAASVIKGSSNLRVRVEGPQPSAT</sequence>
<dbReference type="AlphaFoldDB" id="A0A5B7CNP1"/>
<name>A0A5B7CNP1_PORTR</name>
<keyword evidence="3" id="KW-1185">Reference proteome</keyword>
<organism evidence="2 3">
    <name type="scientific">Portunus trituberculatus</name>
    <name type="common">Swimming crab</name>
    <name type="synonym">Neptunus trituberculatus</name>
    <dbReference type="NCBI Taxonomy" id="210409"/>
    <lineage>
        <taxon>Eukaryota</taxon>
        <taxon>Metazoa</taxon>
        <taxon>Ecdysozoa</taxon>
        <taxon>Arthropoda</taxon>
        <taxon>Crustacea</taxon>
        <taxon>Multicrustacea</taxon>
        <taxon>Malacostraca</taxon>
        <taxon>Eumalacostraca</taxon>
        <taxon>Eucarida</taxon>
        <taxon>Decapoda</taxon>
        <taxon>Pleocyemata</taxon>
        <taxon>Brachyura</taxon>
        <taxon>Eubrachyura</taxon>
        <taxon>Portunoidea</taxon>
        <taxon>Portunidae</taxon>
        <taxon>Portuninae</taxon>
        <taxon>Portunus</taxon>
    </lineage>
</organism>
<evidence type="ECO:0000256" key="1">
    <source>
        <dbReference type="SAM" id="MobiDB-lite"/>
    </source>
</evidence>
<feature type="compositionally biased region" description="Basic and acidic residues" evidence="1">
    <location>
        <begin position="14"/>
        <end position="29"/>
    </location>
</feature>